<comment type="caution">
    <text evidence="1">The sequence shown here is derived from an EMBL/GenBank/DDBJ whole genome shotgun (WGS) entry which is preliminary data.</text>
</comment>
<gene>
    <name evidence="1" type="ORF">BDA99DRAFT_535474</name>
</gene>
<protein>
    <submittedName>
        <fullName evidence="1">Uncharacterized protein</fullName>
    </submittedName>
</protein>
<sequence length="191" mass="22611">MKYQALIYLEEIKVRIYEASLDYLNHGRKKKYFKSWYVLLNENFFYRPNFTLMLLSRAIVMQKCFENMLNWHCAVSFNPRGIIANIIKPYGNQYTIVRRYYLKFLIHEVKCGLNNAETFVYVEAITSPSGKASLVVEYAQLRSQTPHFQSIVLTSLLLRCIRLLSSVNSKVYPYRYFSLMLIKLTTLLITR</sequence>
<proteinExistence type="predicted"/>
<evidence type="ECO:0000313" key="2">
    <source>
        <dbReference type="Proteomes" id="UP001209540"/>
    </source>
</evidence>
<dbReference type="AlphaFoldDB" id="A0AAD5PFP8"/>
<organism evidence="1 2">
    <name type="scientific">Phascolomyces articulosus</name>
    <dbReference type="NCBI Taxonomy" id="60185"/>
    <lineage>
        <taxon>Eukaryota</taxon>
        <taxon>Fungi</taxon>
        <taxon>Fungi incertae sedis</taxon>
        <taxon>Mucoromycota</taxon>
        <taxon>Mucoromycotina</taxon>
        <taxon>Mucoromycetes</taxon>
        <taxon>Mucorales</taxon>
        <taxon>Lichtheimiaceae</taxon>
        <taxon>Phascolomyces</taxon>
    </lineage>
</organism>
<keyword evidence="2" id="KW-1185">Reference proteome</keyword>
<dbReference type="EMBL" id="JAIXMP010000009">
    <property type="protein sequence ID" value="KAI9267949.1"/>
    <property type="molecule type" value="Genomic_DNA"/>
</dbReference>
<accession>A0AAD5PFP8</accession>
<evidence type="ECO:0000313" key="1">
    <source>
        <dbReference type="EMBL" id="KAI9267949.1"/>
    </source>
</evidence>
<reference evidence="1" key="1">
    <citation type="journal article" date="2022" name="IScience">
        <title>Evolution of zygomycete secretomes and the origins of terrestrial fungal ecologies.</title>
        <authorList>
            <person name="Chang Y."/>
            <person name="Wang Y."/>
            <person name="Mondo S."/>
            <person name="Ahrendt S."/>
            <person name="Andreopoulos W."/>
            <person name="Barry K."/>
            <person name="Beard J."/>
            <person name="Benny G.L."/>
            <person name="Blankenship S."/>
            <person name="Bonito G."/>
            <person name="Cuomo C."/>
            <person name="Desiro A."/>
            <person name="Gervers K.A."/>
            <person name="Hundley H."/>
            <person name="Kuo A."/>
            <person name="LaButti K."/>
            <person name="Lang B.F."/>
            <person name="Lipzen A."/>
            <person name="O'Donnell K."/>
            <person name="Pangilinan J."/>
            <person name="Reynolds N."/>
            <person name="Sandor L."/>
            <person name="Smith M.E."/>
            <person name="Tsang A."/>
            <person name="Grigoriev I.V."/>
            <person name="Stajich J.E."/>
            <person name="Spatafora J.W."/>
        </authorList>
    </citation>
    <scope>NUCLEOTIDE SEQUENCE</scope>
    <source>
        <strain evidence="1">RSA 2281</strain>
    </source>
</reference>
<dbReference type="Proteomes" id="UP001209540">
    <property type="component" value="Unassembled WGS sequence"/>
</dbReference>
<name>A0AAD5PFP8_9FUNG</name>
<reference evidence="1" key="2">
    <citation type="submission" date="2023-02" db="EMBL/GenBank/DDBJ databases">
        <authorList>
            <consortium name="DOE Joint Genome Institute"/>
            <person name="Mondo S.J."/>
            <person name="Chang Y."/>
            <person name="Wang Y."/>
            <person name="Ahrendt S."/>
            <person name="Andreopoulos W."/>
            <person name="Barry K."/>
            <person name="Beard J."/>
            <person name="Benny G.L."/>
            <person name="Blankenship S."/>
            <person name="Bonito G."/>
            <person name="Cuomo C."/>
            <person name="Desiro A."/>
            <person name="Gervers K.A."/>
            <person name="Hundley H."/>
            <person name="Kuo A."/>
            <person name="LaButti K."/>
            <person name="Lang B.F."/>
            <person name="Lipzen A."/>
            <person name="O'Donnell K."/>
            <person name="Pangilinan J."/>
            <person name="Reynolds N."/>
            <person name="Sandor L."/>
            <person name="Smith M.W."/>
            <person name="Tsang A."/>
            <person name="Grigoriev I.V."/>
            <person name="Stajich J.E."/>
            <person name="Spatafora J.W."/>
        </authorList>
    </citation>
    <scope>NUCLEOTIDE SEQUENCE</scope>
    <source>
        <strain evidence="1">RSA 2281</strain>
    </source>
</reference>